<evidence type="ECO:0000313" key="2">
    <source>
        <dbReference type="Proteomes" id="UP000640583"/>
    </source>
</evidence>
<dbReference type="EMBL" id="JADCKQ010000002">
    <property type="protein sequence ID" value="MBI1492574.1"/>
    <property type="molecule type" value="Genomic_DNA"/>
</dbReference>
<dbReference type="PRINTS" id="PR00081">
    <property type="entry name" value="GDHRDH"/>
</dbReference>
<dbReference type="PANTHER" id="PTHR45458:SF1">
    <property type="entry name" value="SHORT CHAIN DEHYDROGENASE"/>
    <property type="match status" value="1"/>
</dbReference>
<organism evidence="1 2">
    <name type="scientific">Halocynthiibacter styelae</name>
    <dbReference type="NCBI Taxonomy" id="2761955"/>
    <lineage>
        <taxon>Bacteria</taxon>
        <taxon>Pseudomonadati</taxon>
        <taxon>Pseudomonadota</taxon>
        <taxon>Alphaproteobacteria</taxon>
        <taxon>Rhodobacterales</taxon>
        <taxon>Paracoccaceae</taxon>
        <taxon>Halocynthiibacter</taxon>
    </lineage>
</organism>
<protein>
    <submittedName>
        <fullName evidence="1">SDR family NAD(P)-dependent oxidoreductase</fullName>
    </submittedName>
</protein>
<dbReference type="InterPro" id="IPR036291">
    <property type="entry name" value="NAD(P)-bd_dom_sf"/>
</dbReference>
<dbReference type="InterPro" id="IPR002347">
    <property type="entry name" value="SDR_fam"/>
</dbReference>
<proteinExistence type="predicted"/>
<dbReference type="Pfam" id="PF00106">
    <property type="entry name" value="adh_short"/>
    <property type="match status" value="1"/>
</dbReference>
<accession>A0A8J7IT70</accession>
<comment type="caution">
    <text evidence="1">The sequence shown here is derived from an EMBL/GenBank/DDBJ whole genome shotgun (WGS) entry which is preliminary data.</text>
</comment>
<evidence type="ECO:0000313" key="1">
    <source>
        <dbReference type="EMBL" id="MBI1492574.1"/>
    </source>
</evidence>
<dbReference type="AlphaFoldDB" id="A0A8J7IT70"/>
<dbReference type="InterPro" id="IPR052184">
    <property type="entry name" value="SDR_enzymes"/>
</dbReference>
<dbReference type="GO" id="GO:0016616">
    <property type="term" value="F:oxidoreductase activity, acting on the CH-OH group of donors, NAD or NADP as acceptor"/>
    <property type="evidence" value="ECO:0007669"/>
    <property type="project" value="TreeGrafter"/>
</dbReference>
<name>A0A8J7IT70_9RHOB</name>
<keyword evidence="2" id="KW-1185">Reference proteome</keyword>
<dbReference type="Proteomes" id="UP000640583">
    <property type="component" value="Unassembled WGS sequence"/>
</dbReference>
<reference evidence="1" key="1">
    <citation type="submission" date="2020-10" db="EMBL/GenBank/DDBJ databases">
        <title>Paenihalocynthiibacter styelae gen. nov., sp. nov., isolated from stalked sea squirt Styela clava.</title>
        <authorList>
            <person name="Kim Y.-O."/>
            <person name="Yoon J.-H."/>
        </authorList>
    </citation>
    <scope>NUCLEOTIDE SEQUENCE</scope>
    <source>
        <strain evidence="1">MYP1-1</strain>
    </source>
</reference>
<dbReference type="PANTHER" id="PTHR45458">
    <property type="entry name" value="SHORT-CHAIN DEHYDROGENASE/REDUCTASE SDR"/>
    <property type="match status" value="1"/>
</dbReference>
<dbReference type="Gene3D" id="3.40.50.720">
    <property type="entry name" value="NAD(P)-binding Rossmann-like Domain"/>
    <property type="match status" value="1"/>
</dbReference>
<gene>
    <name evidence="1" type="ORF">H1D41_02870</name>
</gene>
<dbReference type="SUPFAM" id="SSF51735">
    <property type="entry name" value="NAD(P)-binding Rossmann-fold domains"/>
    <property type="match status" value="1"/>
</dbReference>
<sequence length="216" mass="23159">MTVLITGANRGIGAEMMHQYQARNQRVIGTTRGAEGRDMLSVDVTSDTSLQDLSQSLGTQALDLLICNAGVYQDKGRYIGDDLPSDIWAQTFAANVTGAYKTIEACLPALRRSDKARIAIIGSQMGTRDKAQGGSYIYRASKAAVINLAFNLAHDLREEGIAVGVYHPGWVQTDMGGEAGHVTPEASASQLIGHFDRLDMSRSGEFLAFDGAPHAL</sequence>
<dbReference type="RefSeq" id="WP_228847496.1">
    <property type="nucleotide sequence ID" value="NZ_JADCKQ010000002.1"/>
</dbReference>